<comment type="caution">
    <text evidence="1">The sequence shown here is derived from an EMBL/GenBank/DDBJ whole genome shotgun (WGS) entry which is preliminary data.</text>
</comment>
<evidence type="ECO:0000313" key="2">
    <source>
        <dbReference type="Proteomes" id="UP000005561"/>
    </source>
</evidence>
<protein>
    <submittedName>
        <fullName evidence="1">Uncharacterized protein</fullName>
    </submittedName>
</protein>
<dbReference type="AlphaFoldDB" id="C6LMC9"/>
<sequence length="54" mass="6209">MSRWDKKGIGNIVFYSAEFSLDITGYLWKGCLSRETGFALRKILQAGKYCLLIF</sequence>
<name>C6LMC9_9FIRM</name>
<proteinExistence type="predicted"/>
<reference evidence="1" key="1">
    <citation type="submission" date="2009-07" db="EMBL/GenBank/DDBJ databases">
        <authorList>
            <person name="Weinstock G."/>
            <person name="Sodergren E."/>
            <person name="Clifton S."/>
            <person name="Fulton L."/>
            <person name="Fulton B."/>
            <person name="Courtney L."/>
            <person name="Fronick C."/>
            <person name="Harrison M."/>
            <person name="Strong C."/>
            <person name="Farmer C."/>
            <person name="Delahaunty K."/>
            <person name="Markovic C."/>
            <person name="Hall O."/>
            <person name="Minx P."/>
            <person name="Tomlinson C."/>
            <person name="Mitreva M."/>
            <person name="Nelson J."/>
            <person name="Hou S."/>
            <person name="Wollam A."/>
            <person name="Pepin K.H."/>
            <person name="Johnson M."/>
            <person name="Bhonagiri V."/>
            <person name="Nash W.E."/>
            <person name="Warren W."/>
            <person name="Chinwalla A."/>
            <person name="Mardis E.R."/>
            <person name="Wilson R.K."/>
        </authorList>
    </citation>
    <scope>NUCLEOTIDE SEQUENCE [LARGE SCALE GENOMIC DNA]</scope>
    <source>
        <strain evidence="1">DSM 14469</strain>
    </source>
</reference>
<dbReference type="Proteomes" id="UP000005561">
    <property type="component" value="Unassembled WGS sequence"/>
</dbReference>
<accession>C6LMC9</accession>
<evidence type="ECO:0000313" key="1">
    <source>
        <dbReference type="EMBL" id="EET58230.1"/>
    </source>
</evidence>
<keyword evidence="2" id="KW-1185">Reference proteome</keyword>
<dbReference type="EMBL" id="ACCL02000041">
    <property type="protein sequence ID" value="EET58230.1"/>
    <property type="molecule type" value="Genomic_DNA"/>
</dbReference>
<organism evidence="1 2">
    <name type="scientific">Marvinbryantia formatexigens DSM 14469</name>
    <dbReference type="NCBI Taxonomy" id="478749"/>
    <lineage>
        <taxon>Bacteria</taxon>
        <taxon>Bacillati</taxon>
        <taxon>Bacillota</taxon>
        <taxon>Clostridia</taxon>
        <taxon>Lachnospirales</taxon>
        <taxon>Lachnospiraceae</taxon>
        <taxon>Marvinbryantia</taxon>
    </lineage>
</organism>
<gene>
    <name evidence="1" type="ORF">BRYFOR_09829</name>
</gene>